<dbReference type="RefSeq" id="WP_174449120.1">
    <property type="nucleotide sequence ID" value="NZ_AP018732.1"/>
</dbReference>
<evidence type="ECO:0000256" key="8">
    <source>
        <dbReference type="ARBA" id="ARBA00048174"/>
    </source>
</evidence>
<comment type="function">
    <text evidence="10">Phosphatase that hydrolyzes non-canonical purine nucleotides such as XTP and ITP to their respective diphosphate derivatives. Probably excludes non-canonical purines from DNA/RNA precursor pool, thus preventing their incorporation into DNA/RNA and avoiding chromosomal lesions.</text>
</comment>
<evidence type="ECO:0000256" key="6">
    <source>
        <dbReference type="ARBA" id="ARBA00023080"/>
    </source>
</evidence>
<gene>
    <name evidence="12" type="ORF">NAS2_1567</name>
</gene>
<keyword evidence="5 10" id="KW-0460">Magnesium</keyword>
<dbReference type="InterPro" id="IPR002786">
    <property type="entry name" value="Non_canon_purine_NTPase"/>
</dbReference>
<comment type="catalytic activity">
    <reaction evidence="9 10">
        <text>XTP + H2O = XDP + phosphate + H(+)</text>
        <dbReference type="Rhea" id="RHEA:28406"/>
        <dbReference type="ChEBI" id="CHEBI:15377"/>
        <dbReference type="ChEBI" id="CHEBI:15378"/>
        <dbReference type="ChEBI" id="CHEBI:43474"/>
        <dbReference type="ChEBI" id="CHEBI:59884"/>
        <dbReference type="ChEBI" id="CHEBI:61314"/>
        <dbReference type="EC" id="3.6.1.73"/>
    </reaction>
</comment>
<comment type="cofactor">
    <cofactor evidence="10">
        <name>Mg(2+)</name>
        <dbReference type="ChEBI" id="CHEBI:18420"/>
    </cofactor>
    <cofactor evidence="10">
        <name>Mn(2+)</name>
        <dbReference type="ChEBI" id="CHEBI:29035"/>
    </cofactor>
    <text evidence="10">Binds 1 divalent metal cation per subunit; can use either Mg(2+) or Mn(2+).</text>
</comment>
<comment type="cofactor">
    <cofactor evidence="1">
        <name>Mn(2+)</name>
        <dbReference type="ChEBI" id="CHEBI:29035"/>
    </cofactor>
</comment>
<sequence>MLVAVASKNPVKVEAAELVFSSAFGDVSIRSSGAPPGLAPQPMSLDDTVRGAVARAAWACDEISDAAYCVGLESGIMKIDEVWYAITVAVVRARDGRSSMGLGPAYPLPRRIAEIILSEGLELEEAMDRLYSTRNLGEREGAVGIFSRGMSSRLELCAQAVKMALLPFMSPDDYS</sequence>
<comment type="catalytic activity">
    <reaction evidence="8 10">
        <text>ITP + H2O = IDP + phosphate + H(+)</text>
        <dbReference type="Rhea" id="RHEA:28330"/>
        <dbReference type="ChEBI" id="CHEBI:15377"/>
        <dbReference type="ChEBI" id="CHEBI:15378"/>
        <dbReference type="ChEBI" id="CHEBI:43474"/>
        <dbReference type="ChEBI" id="CHEBI:58280"/>
        <dbReference type="ChEBI" id="CHEBI:61402"/>
        <dbReference type="EC" id="3.6.1.73"/>
    </reaction>
</comment>
<dbReference type="OrthoDB" id="52857at2157"/>
<dbReference type="GO" id="GO:0000166">
    <property type="term" value="F:nucleotide binding"/>
    <property type="evidence" value="ECO:0007669"/>
    <property type="project" value="UniProtKB-KW"/>
</dbReference>
<evidence type="ECO:0000256" key="10">
    <source>
        <dbReference type="HAMAP-Rule" id="MF_00648"/>
    </source>
</evidence>
<protein>
    <recommendedName>
        <fullName evidence="10">Probable inosine/xanthosine triphosphatase</fullName>
        <shortName evidence="10">ITPase/XTPase</shortName>
        <ecNumber evidence="10">3.6.1.73</ecNumber>
    </recommendedName>
    <alternativeName>
        <fullName evidence="10">Non-canonical purine NTP phosphatase</fullName>
    </alternativeName>
    <alternativeName>
        <fullName evidence="10">Non-standard purine NTP phosphatase</fullName>
    </alternativeName>
    <alternativeName>
        <fullName evidence="10">Nucleoside-triphosphate phosphatase</fullName>
        <shortName evidence="10">NTPase</shortName>
    </alternativeName>
</protein>
<evidence type="ECO:0000256" key="5">
    <source>
        <dbReference type="ARBA" id="ARBA00022842"/>
    </source>
</evidence>
<feature type="binding site" evidence="10">
    <location>
        <position position="65"/>
    </location>
    <ligand>
        <name>Mg(2+)</name>
        <dbReference type="ChEBI" id="CHEBI:18420"/>
    </ligand>
</feature>
<dbReference type="Gene3D" id="3.90.950.10">
    <property type="match status" value="1"/>
</dbReference>
<dbReference type="SUPFAM" id="SSF52972">
    <property type="entry name" value="ITPase-like"/>
    <property type="match status" value="1"/>
</dbReference>
<keyword evidence="4 10" id="KW-0378">Hydrolase</keyword>
<dbReference type="GeneID" id="55585376"/>
<evidence type="ECO:0000256" key="3">
    <source>
        <dbReference type="ARBA" id="ARBA00022741"/>
    </source>
</evidence>
<keyword evidence="3 10" id="KW-0547">Nucleotide-binding</keyword>
<keyword evidence="13" id="KW-1185">Reference proteome</keyword>
<dbReference type="GO" id="GO:0009117">
    <property type="term" value="P:nucleotide metabolic process"/>
    <property type="evidence" value="ECO:0007669"/>
    <property type="project" value="UniProtKB-KW"/>
</dbReference>
<accession>A0A4P2VEW6</accession>
<feature type="binding site" evidence="10">
    <location>
        <begin position="65"/>
        <end position="66"/>
    </location>
    <ligand>
        <name>substrate</name>
    </ligand>
</feature>
<dbReference type="Proteomes" id="UP000509448">
    <property type="component" value="Chromosome"/>
</dbReference>
<dbReference type="HAMAP" id="MF_00648">
    <property type="entry name" value="Non_canon_purine_NTPase_YjjX"/>
    <property type="match status" value="1"/>
</dbReference>
<dbReference type="EMBL" id="AP018732">
    <property type="protein sequence ID" value="BBE42944.1"/>
    <property type="molecule type" value="Genomic_DNA"/>
</dbReference>
<reference evidence="12 13" key="1">
    <citation type="journal article" date="2019" name="ISME J.">
        <title>Isolation and characterization of a thermophilic sulfur- and iron-reducing thaumarchaeote from a terrestrial acidic hot spring.</title>
        <authorList>
            <person name="Kato S."/>
            <person name="Itoh T."/>
            <person name="Yuki M."/>
            <person name="Nagamori M."/>
            <person name="Ohnishi M."/>
            <person name="Uematsu K."/>
            <person name="Suzuki K."/>
            <person name="Takashina T."/>
            <person name="Ohkuma M."/>
        </authorList>
    </citation>
    <scope>NUCLEOTIDE SEQUENCE [LARGE SCALE GENOMIC DNA]</scope>
    <source>
        <strain evidence="12 13">NAS-02</strain>
    </source>
</reference>
<dbReference type="PANTHER" id="PTHR34699">
    <property type="match status" value="1"/>
</dbReference>
<dbReference type="GO" id="GO:0103023">
    <property type="term" value="F:ITPase activity"/>
    <property type="evidence" value="ECO:0007669"/>
    <property type="project" value="UniProtKB-EC"/>
</dbReference>
<dbReference type="EC" id="3.6.1.73" evidence="10"/>
<evidence type="ECO:0000256" key="1">
    <source>
        <dbReference type="ARBA" id="ARBA00001936"/>
    </source>
</evidence>
<evidence type="ECO:0000256" key="9">
    <source>
        <dbReference type="ARBA" id="ARBA00048781"/>
    </source>
</evidence>
<evidence type="ECO:0000259" key="11">
    <source>
        <dbReference type="Pfam" id="PF01931"/>
    </source>
</evidence>
<evidence type="ECO:0000256" key="2">
    <source>
        <dbReference type="ARBA" id="ARBA00022723"/>
    </source>
</evidence>
<evidence type="ECO:0000256" key="4">
    <source>
        <dbReference type="ARBA" id="ARBA00022801"/>
    </source>
</evidence>
<comment type="subunit">
    <text evidence="10">Homodimer.</text>
</comment>
<proteinExistence type="inferred from homology"/>
<dbReference type="GO" id="GO:0006772">
    <property type="term" value="P:thiamine metabolic process"/>
    <property type="evidence" value="ECO:0007669"/>
    <property type="project" value="TreeGrafter"/>
</dbReference>
<evidence type="ECO:0000313" key="12">
    <source>
        <dbReference type="EMBL" id="BBE42944.1"/>
    </source>
</evidence>
<feature type="domain" description="Non-canonical purine NTP phosphatase/PRRC1" evidence="11">
    <location>
        <begin position="6"/>
        <end position="169"/>
    </location>
</feature>
<dbReference type="PANTHER" id="PTHR34699:SF2">
    <property type="entry name" value="NON-CANONICAL PURINE NTP PHOSPHATASE_PRRC1 DOMAIN-CONTAINING PROTEIN"/>
    <property type="match status" value="1"/>
</dbReference>
<dbReference type="InterPro" id="IPR029001">
    <property type="entry name" value="ITPase-like_fam"/>
</dbReference>
<evidence type="ECO:0000313" key="13">
    <source>
        <dbReference type="Proteomes" id="UP000509448"/>
    </source>
</evidence>
<comment type="caution">
    <text evidence="10">Lacks conserved residue(s) required for the propagation of feature annotation.</text>
</comment>
<comment type="similarity">
    <text evidence="10">Belongs to the YjjX NTPase family.</text>
</comment>
<keyword evidence="6 10" id="KW-0546">Nucleotide metabolism</keyword>
<dbReference type="KEGG" id="ccai:NAS2_1567"/>
<dbReference type="GO" id="GO:0046872">
    <property type="term" value="F:metal ion binding"/>
    <property type="evidence" value="ECO:0007669"/>
    <property type="project" value="UniProtKB-KW"/>
</dbReference>
<keyword evidence="2 10" id="KW-0479">Metal-binding</keyword>
<dbReference type="AlphaFoldDB" id="A0A4P2VEW6"/>
<dbReference type="InterPro" id="IPR050299">
    <property type="entry name" value="YjjX_NTPase"/>
</dbReference>
<keyword evidence="7 10" id="KW-0464">Manganese</keyword>
<dbReference type="InterPro" id="IPR026533">
    <property type="entry name" value="NTPase/PRRC1"/>
</dbReference>
<dbReference type="NCBIfam" id="TIGR00258">
    <property type="entry name" value="inosine/xanthosine triphosphatase"/>
    <property type="match status" value="1"/>
</dbReference>
<dbReference type="FunFam" id="3.90.950.10:FF:000002">
    <property type="entry name" value="Inosine/xanthosine triphosphatase"/>
    <property type="match status" value="1"/>
</dbReference>
<name>A0A4P2VEW6_9ARCH</name>
<dbReference type="Pfam" id="PF01931">
    <property type="entry name" value="NTPase_I-T"/>
    <property type="match status" value="1"/>
</dbReference>
<evidence type="ECO:0000256" key="7">
    <source>
        <dbReference type="ARBA" id="ARBA00023211"/>
    </source>
</evidence>
<organism evidence="12 13">
    <name type="scientific">Conexivisphaera calida</name>
    <dbReference type="NCBI Taxonomy" id="1874277"/>
    <lineage>
        <taxon>Archaea</taxon>
        <taxon>Nitrososphaerota</taxon>
        <taxon>Conexivisphaeria</taxon>
        <taxon>Conexivisphaerales</taxon>
        <taxon>Conexivisphaeraceae</taxon>
        <taxon>Conexivisphaera</taxon>
    </lineage>
</organism>